<dbReference type="PANTHER" id="PTHR46401:SF2">
    <property type="entry name" value="GLYCOSYLTRANSFERASE WBBK-RELATED"/>
    <property type="match status" value="1"/>
</dbReference>
<dbReference type="Proteomes" id="UP001496146">
    <property type="component" value="Unassembled WGS sequence"/>
</dbReference>
<keyword evidence="2" id="KW-0328">Glycosyltransferase</keyword>
<dbReference type="GO" id="GO:0016757">
    <property type="term" value="F:glycosyltransferase activity"/>
    <property type="evidence" value="ECO:0007669"/>
    <property type="project" value="UniProtKB-KW"/>
</dbReference>
<keyword evidence="1 2" id="KW-0808">Transferase</keyword>
<sequence length="402" mass="46648">MKILFISAFFPYENVSHAGGKTVYYYLNSFAKDDEVTLLTFVTKQDFNKLDHTYPYRLVPAKYGYTVKDKVLRFIMSKATKYWPLQKYCGFYNTYDEFLLKKKLAELAREKYKPDIIILEWTQCVLTRELVHNYFPDSKIVASEHDLSVVGFQRKVEAAEKGFTAKKLEDLKRLELGALAQCDMTFFHSREDLKRAKNMMPQCKDKFSSIVPYYDDYSTVKWKPTTKNIVFFGALNRVENVKSALWFYENVFCKLKDTSWNLVLLGSHPDEKLVFLSQQDERVIVTGFVKDIRPWLQNCACMIAPLVMGAGIKVKVLEALSAGVPLLTNEIGMEGINAENEKEYFHCQTAEDYIRVLDAFFDSADKLTTMSIAEKKFVKSNFDKEISYERYRDSLLHIAGKK</sequence>
<accession>A0ABV1BNN9</accession>
<gene>
    <name evidence="2" type="ORF">WMO17_08575</name>
</gene>
<keyword evidence="3" id="KW-1185">Reference proteome</keyword>
<organism evidence="2 3">
    <name type="scientific">Faecalibacterium faecis</name>
    <dbReference type="NCBI Taxonomy" id="3133157"/>
    <lineage>
        <taxon>Bacteria</taxon>
        <taxon>Bacillati</taxon>
        <taxon>Bacillota</taxon>
        <taxon>Clostridia</taxon>
        <taxon>Eubacteriales</taxon>
        <taxon>Oscillospiraceae</taxon>
        <taxon>Faecalibacterium</taxon>
    </lineage>
</organism>
<dbReference type="EMBL" id="JBBMEP010000014">
    <property type="protein sequence ID" value="MEQ2377397.1"/>
    <property type="molecule type" value="Genomic_DNA"/>
</dbReference>
<proteinExistence type="predicted"/>
<protein>
    <submittedName>
        <fullName evidence="2">Glycosyltransferase</fullName>
        <ecNumber evidence="2">2.4.-.-</ecNumber>
    </submittedName>
</protein>
<reference evidence="2 3" key="1">
    <citation type="submission" date="2024-03" db="EMBL/GenBank/DDBJ databases">
        <title>Human intestinal bacterial collection.</title>
        <authorList>
            <person name="Pauvert C."/>
            <person name="Hitch T.C.A."/>
            <person name="Clavel T."/>
        </authorList>
    </citation>
    <scope>NUCLEOTIDE SEQUENCE [LARGE SCALE GENOMIC DNA]</scope>
    <source>
        <strain evidence="2 3">CLA-JM-H7-B</strain>
    </source>
</reference>
<comment type="caution">
    <text evidence="2">The sequence shown here is derived from an EMBL/GenBank/DDBJ whole genome shotgun (WGS) entry which is preliminary data.</text>
</comment>
<dbReference type="PANTHER" id="PTHR46401">
    <property type="entry name" value="GLYCOSYLTRANSFERASE WBBK-RELATED"/>
    <property type="match status" value="1"/>
</dbReference>
<dbReference type="Gene3D" id="3.40.50.2000">
    <property type="entry name" value="Glycogen Phosphorylase B"/>
    <property type="match status" value="1"/>
</dbReference>
<evidence type="ECO:0000313" key="3">
    <source>
        <dbReference type="Proteomes" id="UP001496146"/>
    </source>
</evidence>
<name>A0ABV1BNN9_9FIRM</name>
<evidence type="ECO:0000256" key="1">
    <source>
        <dbReference type="ARBA" id="ARBA00022679"/>
    </source>
</evidence>
<evidence type="ECO:0000313" key="2">
    <source>
        <dbReference type="EMBL" id="MEQ2377397.1"/>
    </source>
</evidence>
<dbReference type="Pfam" id="PF13692">
    <property type="entry name" value="Glyco_trans_1_4"/>
    <property type="match status" value="1"/>
</dbReference>
<dbReference type="RefSeq" id="WP_349137884.1">
    <property type="nucleotide sequence ID" value="NZ_JBBMEP010000014.1"/>
</dbReference>
<dbReference type="EC" id="2.4.-.-" evidence="2"/>
<dbReference type="SUPFAM" id="SSF53756">
    <property type="entry name" value="UDP-Glycosyltransferase/glycogen phosphorylase"/>
    <property type="match status" value="1"/>
</dbReference>